<evidence type="ECO:0000313" key="3">
    <source>
        <dbReference type="EMBL" id="CAI8055734.1"/>
    </source>
</evidence>
<reference evidence="3" key="1">
    <citation type="submission" date="2023-03" db="EMBL/GenBank/DDBJ databases">
        <authorList>
            <person name="Steffen K."/>
            <person name="Cardenas P."/>
        </authorList>
    </citation>
    <scope>NUCLEOTIDE SEQUENCE</scope>
</reference>
<name>A0AA35XFP1_GEOBA</name>
<feature type="region of interest" description="Disordered" evidence="1">
    <location>
        <begin position="89"/>
        <end position="121"/>
    </location>
</feature>
<dbReference type="GO" id="GO:0000978">
    <property type="term" value="F:RNA polymerase II cis-regulatory region sequence-specific DNA binding"/>
    <property type="evidence" value="ECO:0007669"/>
    <property type="project" value="TreeGrafter"/>
</dbReference>
<dbReference type="AlphaFoldDB" id="A0AA35XFP1"/>
<protein>
    <submittedName>
        <fullName evidence="3">DNA-binding protein RFX2</fullName>
    </submittedName>
</protein>
<sequence>MHFQLQEHVVSSATVACPSHSPATGYGFNLGPTHKHIRILISYFFSHHVFLPHTDRGNSKYHYYGIRIKPDSPLNTFPTDDSVVAIRQPPQSAQRGEYHTAESTPEGPEGASQPAELTPHQQHRQYLGDGRPELVPFPEIAWSSSPLPGGLTPEDLGDFTANYREHCEAILDVVVNLQFQMVENLWHHFWADPKPAMDGAPDEEMEHQLPKEKLLLLTSLDLVTDYISACDYLLYQGIVDFLIPNVLRPIPGTLTQAIRNFAKSLESWLTGTVHGYSPILVKSKVCSVVAFSQTLRRYTSLNHLAQAARAVLQNPSQISQMLADLNRVDFANVQEQASWVCECEETLVARLEQDFKSTLQQQNSLEQWASWLESVVHTVLEPMPMGPSSPRPPGSFSSSGPSTARW</sequence>
<accession>A0AA35XFP1</accession>
<dbReference type="Proteomes" id="UP001174909">
    <property type="component" value="Unassembled WGS sequence"/>
</dbReference>
<evidence type="ECO:0000313" key="4">
    <source>
        <dbReference type="Proteomes" id="UP001174909"/>
    </source>
</evidence>
<keyword evidence="4" id="KW-1185">Reference proteome</keyword>
<evidence type="ECO:0000256" key="1">
    <source>
        <dbReference type="SAM" id="MobiDB-lite"/>
    </source>
</evidence>
<organism evidence="3 4">
    <name type="scientific">Geodia barretti</name>
    <name type="common">Barrett's horny sponge</name>
    <dbReference type="NCBI Taxonomy" id="519541"/>
    <lineage>
        <taxon>Eukaryota</taxon>
        <taxon>Metazoa</taxon>
        <taxon>Porifera</taxon>
        <taxon>Demospongiae</taxon>
        <taxon>Heteroscleromorpha</taxon>
        <taxon>Tetractinellida</taxon>
        <taxon>Astrophorina</taxon>
        <taxon>Geodiidae</taxon>
        <taxon>Geodia</taxon>
    </lineage>
</organism>
<feature type="compositionally biased region" description="Pro residues" evidence="1">
    <location>
        <begin position="384"/>
        <end position="393"/>
    </location>
</feature>
<dbReference type="Pfam" id="PF25340">
    <property type="entry name" value="BCD_RFX"/>
    <property type="match status" value="1"/>
</dbReference>
<feature type="compositionally biased region" description="Low complexity" evidence="1">
    <location>
        <begin position="394"/>
        <end position="406"/>
    </location>
</feature>
<dbReference type="GO" id="GO:0000981">
    <property type="term" value="F:DNA-binding transcription factor activity, RNA polymerase II-specific"/>
    <property type="evidence" value="ECO:0007669"/>
    <property type="project" value="TreeGrafter"/>
</dbReference>
<comment type="caution">
    <text evidence="3">The sequence shown here is derived from an EMBL/GenBank/DDBJ whole genome shotgun (WGS) entry which is preliminary data.</text>
</comment>
<feature type="region of interest" description="Disordered" evidence="1">
    <location>
        <begin position="383"/>
        <end position="406"/>
    </location>
</feature>
<proteinExistence type="predicted"/>
<evidence type="ECO:0000259" key="2">
    <source>
        <dbReference type="Pfam" id="PF25340"/>
    </source>
</evidence>
<dbReference type="InterPro" id="IPR039779">
    <property type="entry name" value="RFX-like"/>
</dbReference>
<dbReference type="PANTHER" id="PTHR12619">
    <property type="entry name" value="RFX TRANSCRIPTION FACTOR FAMILY"/>
    <property type="match status" value="1"/>
</dbReference>
<keyword evidence="3" id="KW-0238">DNA-binding</keyword>
<gene>
    <name evidence="3" type="ORF">GBAR_LOCUS30398</name>
</gene>
<dbReference type="EMBL" id="CASHTH010004300">
    <property type="protein sequence ID" value="CAI8055734.1"/>
    <property type="molecule type" value="Genomic_DNA"/>
</dbReference>
<dbReference type="InterPro" id="IPR057321">
    <property type="entry name" value="RFX1-4/6/8-like_BCD"/>
</dbReference>
<feature type="domain" description="RFX1-4/6/8-like BCD" evidence="2">
    <location>
        <begin position="159"/>
        <end position="383"/>
    </location>
</feature>
<dbReference type="PANTHER" id="PTHR12619:SF33">
    <property type="entry name" value="RFX, ISOFORM H"/>
    <property type="match status" value="1"/>
</dbReference>